<name>A0AA36B3D6_OCTVU</name>
<sequence>MAVLSCRYGKVEFSVELYKAFDPTSVSFHLLFSTPTTLTLLDAYPSYPQISSDTKSFMPELISDSLSLVEAVSSDVATTGSTDTGTMKPEIVLGLS</sequence>
<reference evidence="1" key="1">
    <citation type="submission" date="2023-08" db="EMBL/GenBank/DDBJ databases">
        <authorList>
            <person name="Alioto T."/>
            <person name="Alioto T."/>
            <person name="Gomez Garrido J."/>
        </authorList>
    </citation>
    <scope>NUCLEOTIDE SEQUENCE</scope>
</reference>
<evidence type="ECO:0000313" key="2">
    <source>
        <dbReference type="Proteomes" id="UP001162480"/>
    </source>
</evidence>
<keyword evidence="2" id="KW-1185">Reference proteome</keyword>
<dbReference type="AlphaFoldDB" id="A0AA36B3D6"/>
<organism evidence="1 2">
    <name type="scientific">Octopus vulgaris</name>
    <name type="common">Common octopus</name>
    <dbReference type="NCBI Taxonomy" id="6645"/>
    <lineage>
        <taxon>Eukaryota</taxon>
        <taxon>Metazoa</taxon>
        <taxon>Spiralia</taxon>
        <taxon>Lophotrochozoa</taxon>
        <taxon>Mollusca</taxon>
        <taxon>Cephalopoda</taxon>
        <taxon>Coleoidea</taxon>
        <taxon>Octopodiformes</taxon>
        <taxon>Octopoda</taxon>
        <taxon>Incirrata</taxon>
        <taxon>Octopodidae</taxon>
        <taxon>Octopus</taxon>
    </lineage>
</organism>
<accession>A0AA36B3D6</accession>
<gene>
    <name evidence="1" type="ORF">OCTVUL_1B017429</name>
</gene>
<protein>
    <submittedName>
        <fullName evidence="1">Uncharacterized protein</fullName>
    </submittedName>
</protein>
<proteinExistence type="predicted"/>
<dbReference type="Proteomes" id="UP001162480">
    <property type="component" value="Chromosome 7"/>
</dbReference>
<dbReference type="EMBL" id="OX597820">
    <property type="protein sequence ID" value="CAI9725897.1"/>
    <property type="molecule type" value="Genomic_DNA"/>
</dbReference>
<evidence type="ECO:0000313" key="1">
    <source>
        <dbReference type="EMBL" id="CAI9725897.1"/>
    </source>
</evidence>